<organism evidence="2 3">
    <name type="scientific">Helianthus annuus</name>
    <name type="common">Common sunflower</name>
    <dbReference type="NCBI Taxonomy" id="4232"/>
    <lineage>
        <taxon>Eukaryota</taxon>
        <taxon>Viridiplantae</taxon>
        <taxon>Streptophyta</taxon>
        <taxon>Embryophyta</taxon>
        <taxon>Tracheophyta</taxon>
        <taxon>Spermatophyta</taxon>
        <taxon>Magnoliopsida</taxon>
        <taxon>eudicotyledons</taxon>
        <taxon>Gunneridae</taxon>
        <taxon>Pentapetalae</taxon>
        <taxon>asterids</taxon>
        <taxon>campanulids</taxon>
        <taxon>Asterales</taxon>
        <taxon>Asteraceae</taxon>
        <taxon>Asteroideae</taxon>
        <taxon>Heliantheae alliance</taxon>
        <taxon>Heliantheae</taxon>
        <taxon>Helianthus</taxon>
    </lineage>
</organism>
<dbReference type="Proteomes" id="UP000215914">
    <property type="component" value="Chromosome 13"/>
</dbReference>
<reference evidence="3" key="1">
    <citation type="journal article" date="2017" name="Nature">
        <title>The sunflower genome provides insights into oil metabolism, flowering and Asterid evolution.</title>
        <authorList>
            <person name="Badouin H."/>
            <person name="Gouzy J."/>
            <person name="Grassa C.J."/>
            <person name="Murat F."/>
            <person name="Staton S.E."/>
            <person name="Cottret L."/>
            <person name="Lelandais-Briere C."/>
            <person name="Owens G.L."/>
            <person name="Carrere S."/>
            <person name="Mayjonade B."/>
            <person name="Legrand L."/>
            <person name="Gill N."/>
            <person name="Kane N.C."/>
            <person name="Bowers J.E."/>
            <person name="Hubner S."/>
            <person name="Bellec A."/>
            <person name="Berard A."/>
            <person name="Berges H."/>
            <person name="Blanchet N."/>
            <person name="Boniface M.C."/>
            <person name="Brunel D."/>
            <person name="Catrice O."/>
            <person name="Chaidir N."/>
            <person name="Claudel C."/>
            <person name="Donnadieu C."/>
            <person name="Faraut T."/>
            <person name="Fievet G."/>
            <person name="Helmstetter N."/>
            <person name="King M."/>
            <person name="Knapp S.J."/>
            <person name="Lai Z."/>
            <person name="Le Paslier M.C."/>
            <person name="Lippi Y."/>
            <person name="Lorenzon L."/>
            <person name="Mandel J.R."/>
            <person name="Marage G."/>
            <person name="Marchand G."/>
            <person name="Marquand E."/>
            <person name="Bret-Mestries E."/>
            <person name="Morien E."/>
            <person name="Nambeesan S."/>
            <person name="Nguyen T."/>
            <person name="Pegot-Espagnet P."/>
            <person name="Pouilly N."/>
            <person name="Raftis F."/>
            <person name="Sallet E."/>
            <person name="Schiex T."/>
            <person name="Thomas J."/>
            <person name="Vandecasteele C."/>
            <person name="Vares D."/>
            <person name="Vear F."/>
            <person name="Vautrin S."/>
            <person name="Crespi M."/>
            <person name="Mangin B."/>
            <person name="Burke J.M."/>
            <person name="Salse J."/>
            <person name="Munos S."/>
            <person name="Vincourt P."/>
            <person name="Rieseberg L.H."/>
            <person name="Langlade N.B."/>
        </authorList>
    </citation>
    <scope>NUCLEOTIDE SEQUENCE [LARGE SCALE GENOMIC DNA]</scope>
    <source>
        <strain evidence="3">cv. SF193</strain>
    </source>
</reference>
<evidence type="ECO:0000313" key="3">
    <source>
        <dbReference type="Proteomes" id="UP000215914"/>
    </source>
</evidence>
<proteinExistence type="predicted"/>
<dbReference type="InParanoid" id="A0A251SPK8"/>
<dbReference type="AlphaFoldDB" id="A0A251SPK8"/>
<evidence type="ECO:0000256" key="1">
    <source>
        <dbReference type="SAM" id="Phobius"/>
    </source>
</evidence>
<protein>
    <submittedName>
        <fullName evidence="2">Uncharacterized protein</fullName>
    </submittedName>
</protein>
<keyword evidence="3" id="KW-1185">Reference proteome</keyword>
<evidence type="ECO:0000313" key="2">
    <source>
        <dbReference type="EMBL" id="OTG00768.1"/>
    </source>
</evidence>
<keyword evidence="1" id="KW-0472">Membrane</keyword>
<sequence>MKCLKEMLYINDITRFKGNFPTSDASRVSSRNPVPHLCLLIYTLSSITLPPPPSATASADHRRSIPLCFKITLSSSHIEKSLLLASFYRTVFSVHCRGRRWSHMSRMKLLLQALGTIGRLVILMSFWMVIGIQDGGNCQ</sequence>
<accession>A0A251SPK8</accession>
<dbReference type="EMBL" id="CM007902">
    <property type="protein sequence ID" value="OTG00768.1"/>
    <property type="molecule type" value="Genomic_DNA"/>
</dbReference>
<gene>
    <name evidence="2" type="ORF">HannXRQ_Chr13g0394711</name>
</gene>
<keyword evidence="1" id="KW-1133">Transmembrane helix</keyword>
<feature type="transmembrane region" description="Helical" evidence="1">
    <location>
        <begin position="109"/>
        <end position="130"/>
    </location>
</feature>
<name>A0A251SPK8_HELAN</name>
<keyword evidence="1" id="KW-0812">Transmembrane</keyword>